<dbReference type="InterPro" id="IPR051049">
    <property type="entry name" value="Dienelactone_hydrolase-like"/>
</dbReference>
<organism evidence="2">
    <name type="scientific">freshwater metagenome</name>
    <dbReference type="NCBI Taxonomy" id="449393"/>
    <lineage>
        <taxon>unclassified sequences</taxon>
        <taxon>metagenomes</taxon>
        <taxon>ecological metagenomes</taxon>
    </lineage>
</organism>
<dbReference type="GO" id="GO:0016787">
    <property type="term" value="F:hydrolase activity"/>
    <property type="evidence" value="ECO:0007669"/>
    <property type="project" value="InterPro"/>
</dbReference>
<proteinExistence type="predicted"/>
<dbReference type="AlphaFoldDB" id="A0A6J6V9D2"/>
<evidence type="ECO:0000313" key="2">
    <source>
        <dbReference type="EMBL" id="CAB4767157.1"/>
    </source>
</evidence>
<gene>
    <name evidence="2" type="ORF">UFOPK2761_03155</name>
</gene>
<dbReference type="PANTHER" id="PTHR46623">
    <property type="entry name" value="CARBOXYMETHYLENEBUTENOLIDASE-RELATED"/>
    <property type="match status" value="1"/>
</dbReference>
<dbReference type="PANTHER" id="PTHR46623:SF6">
    <property type="entry name" value="ALPHA_BETA-HYDROLASES SUPERFAMILY PROTEIN"/>
    <property type="match status" value="1"/>
</dbReference>
<dbReference type="InterPro" id="IPR029058">
    <property type="entry name" value="AB_hydrolase_fold"/>
</dbReference>
<dbReference type="SUPFAM" id="SSF53474">
    <property type="entry name" value="alpha/beta-Hydrolases"/>
    <property type="match status" value="1"/>
</dbReference>
<reference evidence="2" key="1">
    <citation type="submission" date="2020-05" db="EMBL/GenBank/DDBJ databases">
        <authorList>
            <person name="Chiriac C."/>
            <person name="Salcher M."/>
            <person name="Ghai R."/>
            <person name="Kavagutti S V."/>
        </authorList>
    </citation>
    <scope>NUCLEOTIDE SEQUENCE</scope>
</reference>
<dbReference type="InterPro" id="IPR002925">
    <property type="entry name" value="Dienelactn_hydro"/>
</dbReference>
<dbReference type="Gene3D" id="3.40.50.1820">
    <property type="entry name" value="alpha/beta hydrolase"/>
    <property type="match status" value="1"/>
</dbReference>
<name>A0A6J6V9D2_9ZZZZ</name>
<accession>A0A6J6V9D2</accession>
<feature type="domain" description="Dienelactone hydrolase" evidence="1">
    <location>
        <begin position="4"/>
        <end position="189"/>
    </location>
</feature>
<protein>
    <submittedName>
        <fullName evidence="2">Unannotated protein</fullName>
    </submittedName>
</protein>
<evidence type="ECO:0000259" key="1">
    <source>
        <dbReference type="Pfam" id="PF01738"/>
    </source>
</evidence>
<dbReference type="Pfam" id="PF01738">
    <property type="entry name" value="DLH"/>
    <property type="match status" value="1"/>
</dbReference>
<dbReference type="EMBL" id="CAEZYQ010000038">
    <property type="protein sequence ID" value="CAB4767157.1"/>
    <property type="molecule type" value="Genomic_DNA"/>
</dbReference>
<sequence>MSTQTIVLFHHVAGRTPGMEALAERWRAAGHVVHAPDLFGSRTFGSVEEGFGFVQSIGGFDEVRARALAAVEELPEQVVYAGVSMGVVAAMHVAARRPGAVAGVFLESFVDPEHVGPWPVGAPVQVHGMEDDEFFGLEDLEPARAFAATRDDVEVFTYPGDQHLFVDSSLSAWDAAAAAQVDERVLALLAGL</sequence>